<feature type="domain" description="Dynamin N-terminal" evidence="2">
    <location>
        <begin position="37"/>
        <end position="191"/>
    </location>
</feature>
<dbReference type="Proteomes" id="UP001139354">
    <property type="component" value="Unassembled WGS sequence"/>
</dbReference>
<protein>
    <submittedName>
        <fullName evidence="3">Dynamin family protein</fullName>
    </submittedName>
</protein>
<keyword evidence="4" id="KW-1185">Reference proteome</keyword>
<dbReference type="EMBL" id="JAGTTN010000009">
    <property type="protein sequence ID" value="MCC2034096.1"/>
    <property type="molecule type" value="Genomic_DNA"/>
</dbReference>
<accession>A0A9X1LYG6</accession>
<evidence type="ECO:0000259" key="2">
    <source>
        <dbReference type="Pfam" id="PF00350"/>
    </source>
</evidence>
<dbReference type="InterPro" id="IPR045063">
    <property type="entry name" value="Dynamin_N"/>
</dbReference>
<evidence type="ECO:0000313" key="4">
    <source>
        <dbReference type="Proteomes" id="UP001139354"/>
    </source>
</evidence>
<dbReference type="Gene3D" id="3.40.50.300">
    <property type="entry name" value="P-loop containing nucleotide triphosphate hydrolases"/>
    <property type="match status" value="1"/>
</dbReference>
<dbReference type="Pfam" id="PF00350">
    <property type="entry name" value="Dynamin_N"/>
    <property type="match status" value="1"/>
</dbReference>
<dbReference type="PANTHER" id="PTHR43681">
    <property type="entry name" value="TRANSMEMBRANE GTPASE FZO"/>
    <property type="match status" value="1"/>
</dbReference>
<dbReference type="AlphaFoldDB" id="A0A9X1LYG6"/>
<reference evidence="3" key="1">
    <citation type="submission" date="2021-04" db="EMBL/GenBank/DDBJ databases">
        <title>Microbacterium tenobrionis sp. nov. and Microbacterium allomyrinae sp. nov., isolated from larvae of Tenobrio molitor and Allomyrina dichotoma, respectively.</title>
        <authorList>
            <person name="Lee S.D."/>
        </authorList>
    </citation>
    <scope>NUCLEOTIDE SEQUENCE</scope>
    <source>
        <strain evidence="3">BWT-G7</strain>
    </source>
</reference>
<dbReference type="PANTHER" id="PTHR43681:SF1">
    <property type="entry name" value="SARCALUMENIN"/>
    <property type="match status" value="1"/>
</dbReference>
<name>A0A9X1LYG6_9MICO</name>
<sequence>MDLVGKVGKAAAQAGRRDLVRRLIQTRDRLRDPHVRVIIVGEFKQGKSKLVNALVNAPACPVDDDIATTVPTIVGYAPEPSATVLVQPEGEEKGEPQRKVIPITELAEYVSAKGNPDNVRRIVSAEVLLPREILRGGLRIVDSPGVGGLDSRSALLTLSALSSAHAVILVSDASQEYTEPEMQFLRHAMRVSPNVAAVLAKTDLYPSWREIEQIDKDHLARIGEIPIFSVSSDLRLLAADTRDAELNDESGFPALVTHLRHQILERAEDIHERSAMHDLASVVDQLTITLRSELTALVDPEESPRLIVQLEEAKARADEFRSRSARWQVTLTDGVADLIADMEHDLRDRLRKVQREAEASIDAGDPGPIWDSITDWLNERVSSAVSETFVWTDERARWLSEQVAELFMEGEESIPAIDVADAAGVLDPVDAISGLDEGRMSAAEKIFIGVRGSYGGVLMVGLATGLIGLPLINPLSLLAGIVVGRRAFREDMGARLTRRQAEAKNIVRRHIDEVVFQAGKQLKDRLRLVQRAARDHFGALADELHRSFTEAMSAAKQAAGIDSGKRDERIKVLRVQLRQLDALRSRISAPVPQEQAAIGMQEPAAISR</sequence>
<evidence type="ECO:0000256" key="1">
    <source>
        <dbReference type="SAM" id="Phobius"/>
    </source>
</evidence>
<keyword evidence="1" id="KW-0812">Transmembrane</keyword>
<proteinExistence type="predicted"/>
<keyword evidence="1" id="KW-1133">Transmembrane helix</keyword>
<comment type="caution">
    <text evidence="3">The sequence shown here is derived from an EMBL/GenBank/DDBJ whole genome shotgun (WGS) entry which is preliminary data.</text>
</comment>
<dbReference type="InterPro" id="IPR051943">
    <property type="entry name" value="TRAFAC_Dynamin-like_GTPase"/>
</dbReference>
<feature type="transmembrane region" description="Helical" evidence="1">
    <location>
        <begin position="454"/>
        <end position="483"/>
    </location>
</feature>
<keyword evidence="1" id="KW-0472">Membrane</keyword>
<dbReference type="SUPFAM" id="SSF52540">
    <property type="entry name" value="P-loop containing nucleoside triphosphate hydrolases"/>
    <property type="match status" value="1"/>
</dbReference>
<gene>
    <name evidence="3" type="ORF">KEC57_18060</name>
</gene>
<organism evidence="3 4">
    <name type="scientific">Microbacterium allomyrinae</name>
    <dbReference type="NCBI Taxonomy" id="2830666"/>
    <lineage>
        <taxon>Bacteria</taxon>
        <taxon>Bacillati</taxon>
        <taxon>Actinomycetota</taxon>
        <taxon>Actinomycetes</taxon>
        <taxon>Micrococcales</taxon>
        <taxon>Microbacteriaceae</taxon>
        <taxon>Microbacterium</taxon>
    </lineage>
</organism>
<dbReference type="InterPro" id="IPR027417">
    <property type="entry name" value="P-loop_NTPase"/>
</dbReference>
<evidence type="ECO:0000313" key="3">
    <source>
        <dbReference type="EMBL" id="MCC2034096.1"/>
    </source>
</evidence>